<dbReference type="Proteomes" id="UP001519289">
    <property type="component" value="Unassembled WGS sequence"/>
</dbReference>
<reference evidence="1 2" key="1">
    <citation type="submission" date="2021-03" db="EMBL/GenBank/DDBJ databases">
        <title>Genomic Encyclopedia of Type Strains, Phase IV (KMG-IV): sequencing the most valuable type-strain genomes for metagenomic binning, comparative biology and taxonomic classification.</title>
        <authorList>
            <person name="Goeker M."/>
        </authorList>
    </citation>
    <scope>NUCLEOTIDE SEQUENCE [LARGE SCALE GENOMIC DNA]</scope>
    <source>
        <strain evidence="1 2">DSM 27138</strain>
    </source>
</reference>
<accession>A0ABS4JSM6</accession>
<dbReference type="RefSeq" id="WP_209466665.1">
    <property type="nucleotide sequence ID" value="NZ_JAGGLG010000014.1"/>
</dbReference>
<sequence>MPLTIQSIRADIDKTYVGLNPDTTNVKPVHIANGLLRTLVGRTADTRLLNAFVVPHKNDGTVPEGHELETIYQWLLDQGRILPADVSKADLRKLRPLLRKVVNADEGVYLHRDQMESYTAGFQGFLSKDRIAQTGGELVAAWLQKVQSPLAECALQSISECDDPITLLSLPLLQDEFVSHTPKMDCHELPFLNAEIPAEFQDLWNGLAEAARTLSQHLVSHPNKLLRLRMITLFACLVLVRHLTCLEGYYVSGSNRVLPLLLDFSDHHDDPVAKASTMTYTYASQSLVRFYAWAFGRYLEHYYSPSEPTTADYPAYKGTPSNDGKEIWDLARKEVGSSDQPYIVAGQALYDILAIEAEADPVRYLRQLGLRCGLLWPPENLRPAKRFAVQQDLLEVLLRATVEPGTVVDMPTLQERLWKRFGILVGGRSEDTERLVSAGVYQADADSLRSNRSRFAARLGDLGFARLLADGVLQVQLEVSHES</sequence>
<keyword evidence="2" id="KW-1185">Reference proteome</keyword>
<name>A0ABS4JSM6_9FIRM</name>
<comment type="caution">
    <text evidence="1">The sequence shown here is derived from an EMBL/GenBank/DDBJ whole genome shotgun (WGS) entry which is preliminary data.</text>
</comment>
<evidence type="ECO:0000313" key="1">
    <source>
        <dbReference type="EMBL" id="MBP2018537.1"/>
    </source>
</evidence>
<gene>
    <name evidence="1" type="ORF">J2Z79_001952</name>
</gene>
<evidence type="ECO:0000313" key="2">
    <source>
        <dbReference type="Proteomes" id="UP001519289"/>
    </source>
</evidence>
<proteinExistence type="predicted"/>
<protein>
    <submittedName>
        <fullName evidence="1">Uncharacterized protein</fullName>
    </submittedName>
</protein>
<dbReference type="EMBL" id="JAGGLG010000014">
    <property type="protein sequence ID" value="MBP2018537.1"/>
    <property type="molecule type" value="Genomic_DNA"/>
</dbReference>
<organism evidence="1 2">
    <name type="scientific">Symbiobacterium terraclitae</name>
    <dbReference type="NCBI Taxonomy" id="557451"/>
    <lineage>
        <taxon>Bacteria</taxon>
        <taxon>Bacillati</taxon>
        <taxon>Bacillota</taxon>
        <taxon>Clostridia</taxon>
        <taxon>Eubacteriales</taxon>
        <taxon>Symbiobacteriaceae</taxon>
        <taxon>Symbiobacterium</taxon>
    </lineage>
</organism>